<feature type="transmembrane region" description="Helical" evidence="1">
    <location>
        <begin position="12"/>
        <end position="35"/>
    </location>
</feature>
<evidence type="ECO:0000313" key="3">
    <source>
        <dbReference type="EMBL" id="AKV02072.1"/>
    </source>
</evidence>
<dbReference type="RefSeq" id="WP_169928235.1">
    <property type="nucleotide sequence ID" value="NZ_CP012333.1"/>
</dbReference>
<feature type="transmembrane region" description="Helical" evidence="1">
    <location>
        <begin position="87"/>
        <end position="108"/>
    </location>
</feature>
<dbReference type="Proteomes" id="UP000064967">
    <property type="component" value="Chromosome"/>
</dbReference>
<proteinExistence type="predicted"/>
<dbReference type="KEGG" id="llu:AKJ09_08735"/>
<organism evidence="3 4">
    <name type="scientific">Labilithrix luteola</name>
    <dbReference type="NCBI Taxonomy" id="1391654"/>
    <lineage>
        <taxon>Bacteria</taxon>
        <taxon>Pseudomonadati</taxon>
        <taxon>Myxococcota</taxon>
        <taxon>Polyangia</taxon>
        <taxon>Polyangiales</taxon>
        <taxon>Labilitrichaceae</taxon>
        <taxon>Labilithrix</taxon>
    </lineage>
</organism>
<dbReference type="EMBL" id="CP012333">
    <property type="protein sequence ID" value="AKV02072.1"/>
    <property type="molecule type" value="Genomic_DNA"/>
</dbReference>
<feature type="domain" description="CAAX prenyl protease 2/Lysostaphin resistance protein A-like" evidence="2">
    <location>
        <begin position="137"/>
        <end position="219"/>
    </location>
</feature>
<reference evidence="3 4" key="1">
    <citation type="submission" date="2015-08" db="EMBL/GenBank/DDBJ databases">
        <authorList>
            <person name="Babu N.S."/>
            <person name="Beckwith C.J."/>
            <person name="Beseler K.G."/>
            <person name="Brison A."/>
            <person name="Carone J.V."/>
            <person name="Caskin T.P."/>
            <person name="Diamond M."/>
            <person name="Durham M.E."/>
            <person name="Foxe J.M."/>
            <person name="Go M."/>
            <person name="Henderson B.A."/>
            <person name="Jones I.B."/>
            <person name="McGettigan J.A."/>
            <person name="Micheletti S.J."/>
            <person name="Nasrallah M.E."/>
            <person name="Ortiz D."/>
            <person name="Piller C.R."/>
            <person name="Privatt S.R."/>
            <person name="Schneider S.L."/>
            <person name="Sharp S."/>
            <person name="Smith T.C."/>
            <person name="Stanton J.D."/>
            <person name="Ullery H.E."/>
            <person name="Wilson R.J."/>
            <person name="Serrano M.G."/>
            <person name="Buck G."/>
            <person name="Lee V."/>
            <person name="Wang Y."/>
            <person name="Carvalho R."/>
            <person name="Voegtly L."/>
            <person name="Shi R."/>
            <person name="Duckworth R."/>
            <person name="Johnson A."/>
            <person name="Loviza R."/>
            <person name="Walstead R."/>
            <person name="Shah Z."/>
            <person name="Kiflezghi M."/>
            <person name="Wade K."/>
            <person name="Ball S.L."/>
            <person name="Bradley K.W."/>
            <person name="Asai D.J."/>
            <person name="Bowman C.A."/>
            <person name="Russell D.A."/>
            <person name="Pope W.H."/>
            <person name="Jacobs-Sera D."/>
            <person name="Hendrix R.W."/>
            <person name="Hatfull G.F."/>
        </authorList>
    </citation>
    <scope>NUCLEOTIDE SEQUENCE [LARGE SCALE GENOMIC DNA]</scope>
    <source>
        <strain evidence="3 4">DSM 27648</strain>
    </source>
</reference>
<accession>A0A0K1Q8S1</accession>
<dbReference type="GO" id="GO:0004175">
    <property type="term" value="F:endopeptidase activity"/>
    <property type="evidence" value="ECO:0007669"/>
    <property type="project" value="UniProtKB-ARBA"/>
</dbReference>
<protein>
    <recommendedName>
        <fullName evidence="2">CAAX prenyl protease 2/Lysostaphin resistance protein A-like domain-containing protein</fullName>
    </recommendedName>
</protein>
<dbReference type="STRING" id="1391654.AKJ09_08735"/>
<evidence type="ECO:0000313" key="4">
    <source>
        <dbReference type="Proteomes" id="UP000064967"/>
    </source>
</evidence>
<sequence>MDDSSEEPRSRPLSFLGAAGWTLIVLSLLQLSLAITESAHPGAVTDLVSIATCTVLAHSIVIFAILRLHEPNGSIRAVLALKPASPAFFALAAAVGAGLAPGAIRLNALLQEKYPPSPEDAEKLEKIFATNTLGHRVAVFVVLVLVLPACTEFLFRGALFTLLKRGRRTDIVIVATSAYHALMGTVTAPGMASTLALALTLGWMRALTGSVLPSLLCSMVFFGVEVVPYALGHDEVHWRVPMIAGGLGLAAIALVAMAALGRRSAPSFED</sequence>
<evidence type="ECO:0000259" key="2">
    <source>
        <dbReference type="Pfam" id="PF02517"/>
    </source>
</evidence>
<keyword evidence="4" id="KW-1185">Reference proteome</keyword>
<feature type="transmembrane region" description="Helical" evidence="1">
    <location>
        <begin position="137"/>
        <end position="159"/>
    </location>
</feature>
<keyword evidence="1" id="KW-1133">Transmembrane helix</keyword>
<feature type="transmembrane region" description="Helical" evidence="1">
    <location>
        <begin position="243"/>
        <end position="261"/>
    </location>
</feature>
<dbReference type="Pfam" id="PF02517">
    <property type="entry name" value="Rce1-like"/>
    <property type="match status" value="1"/>
</dbReference>
<feature type="transmembrane region" description="Helical" evidence="1">
    <location>
        <begin position="47"/>
        <end position="66"/>
    </location>
</feature>
<keyword evidence="1" id="KW-0812">Transmembrane</keyword>
<gene>
    <name evidence="3" type="ORF">AKJ09_08735</name>
</gene>
<feature type="transmembrane region" description="Helical" evidence="1">
    <location>
        <begin position="171"/>
        <end position="199"/>
    </location>
</feature>
<evidence type="ECO:0000256" key="1">
    <source>
        <dbReference type="SAM" id="Phobius"/>
    </source>
</evidence>
<name>A0A0K1Q8S1_9BACT</name>
<keyword evidence="1" id="KW-0472">Membrane</keyword>
<dbReference type="GO" id="GO:0080120">
    <property type="term" value="P:CAAX-box protein maturation"/>
    <property type="evidence" value="ECO:0007669"/>
    <property type="project" value="UniProtKB-ARBA"/>
</dbReference>
<feature type="transmembrane region" description="Helical" evidence="1">
    <location>
        <begin position="211"/>
        <end position="231"/>
    </location>
</feature>
<dbReference type="InterPro" id="IPR003675">
    <property type="entry name" value="Rce1/LyrA-like_dom"/>
</dbReference>
<dbReference type="AlphaFoldDB" id="A0A0K1Q8S1"/>